<dbReference type="InterPro" id="IPR036770">
    <property type="entry name" value="Ankyrin_rpt-contain_sf"/>
</dbReference>
<dbReference type="InterPro" id="IPR002110">
    <property type="entry name" value="Ankyrin_rpt"/>
</dbReference>
<feature type="non-terminal residue" evidence="1">
    <location>
        <position position="159"/>
    </location>
</feature>
<reference evidence="1" key="1">
    <citation type="submission" date="2014-08" db="EMBL/GenBank/DDBJ databases">
        <authorList>
            <person name="Murali S."/>
            <person name="Richards S."/>
            <person name="Bandaranaike D."/>
            <person name="Bellair M."/>
            <person name="Blankenburg K."/>
            <person name="Chao H."/>
            <person name="Dinh H."/>
            <person name="Doddapaneni H."/>
            <person name="Dugan-Rocha S."/>
            <person name="Elkadiri S."/>
            <person name="Gnanaolivu R."/>
            <person name="Hughes D."/>
            <person name="Lee S."/>
            <person name="Li M."/>
            <person name="Ming W."/>
            <person name="Munidasa M."/>
            <person name="Muniz J."/>
            <person name="Nguyen L."/>
            <person name="Osuji N."/>
            <person name="Pu L.-L."/>
            <person name="Puazo M."/>
            <person name="Skinner E."/>
            <person name="Qu C."/>
            <person name="Quiroz J."/>
            <person name="Raj R."/>
            <person name="Weissenberger G."/>
            <person name="Xin Y."/>
            <person name="Zou X."/>
            <person name="Han Y."/>
            <person name="Worley K."/>
            <person name="Muzny D."/>
            <person name="Gibbs R."/>
        </authorList>
    </citation>
    <scope>NUCLEOTIDE SEQUENCE</scope>
    <source>
        <strain evidence="1">HAZT.00-mixed</strain>
        <tissue evidence="1">Whole organism</tissue>
    </source>
</reference>
<name>A0A6A0H224_HYAAZ</name>
<dbReference type="Pfam" id="PF00023">
    <property type="entry name" value="Ank"/>
    <property type="match status" value="1"/>
</dbReference>
<gene>
    <name evidence="1" type="ORF">HAZT_HAZT001461</name>
</gene>
<dbReference type="EMBL" id="JQDR03008765">
    <property type="protein sequence ID" value="KAA0196690.1"/>
    <property type="molecule type" value="Genomic_DNA"/>
</dbReference>
<accession>A0A6A0H224</accession>
<dbReference type="Proteomes" id="UP000711488">
    <property type="component" value="Unassembled WGS sequence"/>
</dbReference>
<reference evidence="1" key="2">
    <citation type="journal article" date="2018" name="Environ. Sci. Technol.">
        <title>The Toxicogenome of Hyalella azteca: A Model for Sediment Ecotoxicology and Evolutionary Toxicology.</title>
        <authorList>
            <person name="Poynton H.C."/>
            <person name="Hasenbein S."/>
            <person name="Benoit J.B."/>
            <person name="Sepulveda M.S."/>
            <person name="Poelchau M.F."/>
            <person name="Hughes D.S.T."/>
            <person name="Murali S.C."/>
            <person name="Chen S."/>
            <person name="Glastad K.M."/>
            <person name="Goodisman M.A.D."/>
            <person name="Werren J.H."/>
            <person name="Vineis J.H."/>
            <person name="Bowen J.L."/>
            <person name="Friedrich M."/>
            <person name="Jones J."/>
            <person name="Robertson H.M."/>
            <person name="Feyereisen R."/>
            <person name="Mechler-Hickson A."/>
            <person name="Mathers N."/>
            <person name="Lee C.E."/>
            <person name="Colbourne J.K."/>
            <person name="Biales A."/>
            <person name="Johnston J.S."/>
            <person name="Wellborn G.A."/>
            <person name="Rosendale A.J."/>
            <person name="Cridge A.G."/>
            <person name="Munoz-Torres M.C."/>
            <person name="Bain P.A."/>
            <person name="Manny A.R."/>
            <person name="Major K.M."/>
            <person name="Lambert F.N."/>
            <person name="Vulpe C.D."/>
            <person name="Tuck P."/>
            <person name="Blalock B.J."/>
            <person name="Lin Y.Y."/>
            <person name="Smith M.E."/>
            <person name="Ochoa-Acuna H."/>
            <person name="Chen M.M."/>
            <person name="Childers C.P."/>
            <person name="Qu J."/>
            <person name="Dugan S."/>
            <person name="Lee S.L."/>
            <person name="Chao H."/>
            <person name="Dinh H."/>
            <person name="Han Y."/>
            <person name="Doddapaneni H."/>
            <person name="Worley K.C."/>
            <person name="Muzny D.M."/>
            <person name="Gibbs R.A."/>
            <person name="Richards S."/>
        </authorList>
    </citation>
    <scope>NUCLEOTIDE SEQUENCE</scope>
    <source>
        <strain evidence="1">HAZT.00-mixed</strain>
        <tissue evidence="1">Whole organism</tissue>
    </source>
</reference>
<reference evidence="1" key="3">
    <citation type="submission" date="2019-06" db="EMBL/GenBank/DDBJ databases">
        <authorList>
            <person name="Poynton C."/>
            <person name="Hasenbein S."/>
            <person name="Benoit J.B."/>
            <person name="Sepulveda M.S."/>
            <person name="Poelchau M.F."/>
            <person name="Murali S.C."/>
            <person name="Chen S."/>
            <person name="Glastad K.M."/>
            <person name="Werren J.H."/>
            <person name="Vineis J.H."/>
            <person name="Bowen J.L."/>
            <person name="Friedrich M."/>
            <person name="Jones J."/>
            <person name="Robertson H.M."/>
            <person name="Feyereisen R."/>
            <person name="Mechler-Hickson A."/>
            <person name="Mathers N."/>
            <person name="Lee C.E."/>
            <person name="Colbourne J.K."/>
            <person name="Biales A."/>
            <person name="Johnston J.S."/>
            <person name="Wellborn G.A."/>
            <person name="Rosendale A.J."/>
            <person name="Cridge A.G."/>
            <person name="Munoz-Torres M.C."/>
            <person name="Bain P.A."/>
            <person name="Manny A.R."/>
            <person name="Major K.M."/>
            <person name="Lambert F.N."/>
            <person name="Vulpe C.D."/>
            <person name="Tuck P."/>
            <person name="Blalock B.J."/>
            <person name="Lin Y.-Y."/>
            <person name="Smith M.E."/>
            <person name="Ochoa-Acuna H."/>
            <person name="Chen M.-J.M."/>
            <person name="Childers C.P."/>
            <person name="Qu J."/>
            <person name="Dugan S."/>
            <person name="Lee S.L."/>
            <person name="Chao H."/>
            <person name="Dinh H."/>
            <person name="Han Y."/>
            <person name="Doddapaneni H."/>
            <person name="Worley K.C."/>
            <person name="Muzny D.M."/>
            <person name="Gibbs R.A."/>
            <person name="Richards S."/>
        </authorList>
    </citation>
    <scope>NUCLEOTIDE SEQUENCE</scope>
    <source>
        <strain evidence="1">HAZT.00-mixed</strain>
        <tissue evidence="1">Whole organism</tissue>
    </source>
</reference>
<organism evidence="1">
    <name type="scientific">Hyalella azteca</name>
    <name type="common">Amphipod</name>
    <dbReference type="NCBI Taxonomy" id="294128"/>
    <lineage>
        <taxon>Eukaryota</taxon>
        <taxon>Metazoa</taxon>
        <taxon>Ecdysozoa</taxon>
        <taxon>Arthropoda</taxon>
        <taxon>Crustacea</taxon>
        <taxon>Multicrustacea</taxon>
        <taxon>Malacostraca</taxon>
        <taxon>Eumalacostraca</taxon>
        <taxon>Peracarida</taxon>
        <taxon>Amphipoda</taxon>
        <taxon>Senticaudata</taxon>
        <taxon>Talitrida</taxon>
        <taxon>Talitroidea</taxon>
        <taxon>Hyalellidae</taxon>
        <taxon>Hyalella</taxon>
    </lineage>
</organism>
<comment type="caution">
    <text evidence="1">The sequence shown here is derived from an EMBL/GenBank/DDBJ whole genome shotgun (WGS) entry which is preliminary data.</text>
</comment>
<proteinExistence type="predicted"/>
<evidence type="ECO:0000313" key="1">
    <source>
        <dbReference type="EMBL" id="KAA0196690.1"/>
    </source>
</evidence>
<protein>
    <submittedName>
        <fullName evidence="1">Uncharacterized protein</fullName>
    </submittedName>
</protein>
<sequence length="159" mass="16758">MTLLHYAVKAGAGGVGDPAVAVQVVEELLKGGADPHMRCKWTHMTALHYAAFFDVPLVIDLLMEDPEGKNTDGVSVDAPCPGYAGGLPLLAASYEKNRYSQNAFFLKLSLPCIGEQEISYSQHTSYGLTHVIRAGVSVDAPCPGYAGGSPLHIAAANLC</sequence>
<dbReference type="SUPFAM" id="SSF48403">
    <property type="entry name" value="Ankyrin repeat"/>
    <property type="match status" value="1"/>
</dbReference>
<dbReference type="AlphaFoldDB" id="A0A6A0H224"/>
<dbReference type="Gene3D" id="1.25.40.20">
    <property type="entry name" value="Ankyrin repeat-containing domain"/>
    <property type="match status" value="1"/>
</dbReference>